<dbReference type="SUPFAM" id="SSF49452">
    <property type="entry name" value="Starch-binding domain-like"/>
    <property type="match status" value="1"/>
</dbReference>
<protein>
    <submittedName>
        <fullName evidence="6">Carboxypeptidase family protein</fullName>
    </submittedName>
</protein>
<dbReference type="RefSeq" id="WP_125485775.1">
    <property type="nucleotide sequence ID" value="NZ_RSDW01000001.1"/>
</dbReference>
<evidence type="ECO:0000313" key="7">
    <source>
        <dbReference type="Proteomes" id="UP000269669"/>
    </source>
</evidence>
<dbReference type="Pfam" id="PF25183">
    <property type="entry name" value="OMP_b-brl_4"/>
    <property type="match status" value="1"/>
</dbReference>
<evidence type="ECO:0000256" key="1">
    <source>
        <dbReference type="ARBA" id="ARBA00004442"/>
    </source>
</evidence>
<dbReference type="InterPro" id="IPR036942">
    <property type="entry name" value="Beta-barrel_TonB_sf"/>
</dbReference>
<proteinExistence type="predicted"/>
<keyword evidence="2" id="KW-0472">Membrane</keyword>
<keyword evidence="7" id="KW-1185">Reference proteome</keyword>
<organism evidence="6 7">
    <name type="scientific">Edaphobacter aggregans</name>
    <dbReference type="NCBI Taxonomy" id="570835"/>
    <lineage>
        <taxon>Bacteria</taxon>
        <taxon>Pseudomonadati</taxon>
        <taxon>Acidobacteriota</taxon>
        <taxon>Terriglobia</taxon>
        <taxon>Terriglobales</taxon>
        <taxon>Acidobacteriaceae</taxon>
        <taxon>Edaphobacter</taxon>
    </lineage>
</organism>
<feature type="domain" description="TonB-dependent transporter Oar-like beta-barrel" evidence="5">
    <location>
        <begin position="255"/>
        <end position="1179"/>
    </location>
</feature>
<keyword evidence="6" id="KW-0121">Carboxypeptidase</keyword>
<comment type="subcellular location">
    <subcellularLocation>
        <location evidence="1">Cell outer membrane</location>
    </subcellularLocation>
</comment>
<keyword evidence="4" id="KW-0732">Signal</keyword>
<reference evidence="6 7" key="1">
    <citation type="submission" date="2018-12" db="EMBL/GenBank/DDBJ databases">
        <title>Sequencing of bacterial isolates from soil warming experiment in Harvard Forest, Massachusetts, USA.</title>
        <authorList>
            <person name="Deangelis K."/>
        </authorList>
    </citation>
    <scope>NUCLEOTIDE SEQUENCE [LARGE SCALE GENOMIC DNA]</scope>
    <source>
        <strain evidence="6 7">EB153</strain>
    </source>
</reference>
<dbReference type="OrthoDB" id="97893at2"/>
<accession>A0A428MJX0</accession>
<dbReference type="Gene3D" id="2.60.40.1120">
    <property type="entry name" value="Carboxypeptidase-like, regulatory domain"/>
    <property type="match status" value="1"/>
</dbReference>
<keyword evidence="3" id="KW-0998">Cell outer membrane</keyword>
<dbReference type="Gene3D" id="2.40.170.20">
    <property type="entry name" value="TonB-dependent receptor, beta-barrel domain"/>
    <property type="match status" value="1"/>
</dbReference>
<dbReference type="GO" id="GO:0009279">
    <property type="term" value="C:cell outer membrane"/>
    <property type="evidence" value="ECO:0007669"/>
    <property type="project" value="UniProtKB-SubCell"/>
</dbReference>
<feature type="chain" id="PRO_5019558628" evidence="4">
    <location>
        <begin position="36"/>
        <end position="1186"/>
    </location>
</feature>
<dbReference type="GO" id="GO:0030246">
    <property type="term" value="F:carbohydrate binding"/>
    <property type="evidence" value="ECO:0007669"/>
    <property type="project" value="InterPro"/>
</dbReference>
<evidence type="ECO:0000259" key="5">
    <source>
        <dbReference type="Pfam" id="PF25183"/>
    </source>
</evidence>
<dbReference type="Proteomes" id="UP000269669">
    <property type="component" value="Unassembled WGS sequence"/>
</dbReference>
<dbReference type="InterPro" id="IPR013784">
    <property type="entry name" value="Carb-bd-like_fold"/>
</dbReference>
<keyword evidence="6" id="KW-0645">Protease</keyword>
<dbReference type="GO" id="GO:0004180">
    <property type="term" value="F:carboxypeptidase activity"/>
    <property type="evidence" value="ECO:0007669"/>
    <property type="project" value="UniProtKB-KW"/>
</dbReference>
<dbReference type="AlphaFoldDB" id="A0A428MJX0"/>
<dbReference type="EMBL" id="RSDW01000001">
    <property type="protein sequence ID" value="RSL17271.1"/>
    <property type="molecule type" value="Genomic_DNA"/>
</dbReference>
<gene>
    <name evidence="6" type="ORF">EDE15_2801</name>
</gene>
<name>A0A428MJX0_9BACT</name>
<evidence type="ECO:0000256" key="2">
    <source>
        <dbReference type="ARBA" id="ARBA00023136"/>
    </source>
</evidence>
<evidence type="ECO:0000256" key="4">
    <source>
        <dbReference type="SAM" id="SignalP"/>
    </source>
</evidence>
<keyword evidence="6" id="KW-0378">Hydrolase</keyword>
<sequence>MFSQISTTPLHKVLLRVSLLAVFLCCLPQLLHAQAAGTASIQGSVVDPTGAVLPGATISLVDSATQIRRTVNSDSSGLYTFPNVPVGTYTLSVTASGFRTYSQTNIVLEVGSSIAINVTMAVGTNDQRVEVKAEGLALQTEDSSFKQTIDQQTVTEMPLNGRQMTGLIALSGGSTSAPAGDFTGSKYSYATISVSIAGGMGNTTMWRLDGGDNNDYMANGNLPFPFPDAVSQFSVESTALSSQNGMHTGGLVNVVTRSGTNAYHGSAFWFIRNNYLDATNFFSTTKDTLHQNQFGGTFGGPILHDKLFAFAAYQRWVAKQSQAATKATIPTASNLAGDWSTSDGPTCTSSGKTIQLVDPLTGTKLTGNKYPTTTPNYNAQSLALMKYLPAIDPTYDTGNCGFVSYAIPSEIFDNQFVTRVDYTINPRNNLYARYFLDDYDVPAFFDPHNILITTQSGNSQRVQTFTLAHAFSISSRTVNTAHITVMRRRNIRGYASNDINAATLGVNIYQGEPNGLQLNTGKFTIGGGTNSVSHFNDNTLVVSDDVTMLRGKHQIVFGGEWVQNQLNISNAYESNGVFSFSGIFSANGPNGGTAVGDTNLDFLMGTQNSFQQSKMQQNALRGPVPSLYVQDTYHANKQLTMLAGLRWSPNFMPTDYFNRGLVFNMAAFLANQHSSIYPNAPAGAFFYGDPGVPRQFTQNSPWQFSPNVGLSFDPFGDGKTVIRGGAELAYDMVNFFTAQRNQQNPPFATAISQTQTTTSGPISFSSPWSVGQITTSPFPQPVIPDPATAQFFAQSQYIVLPPQFHPSYTIQWTASVQRQLPRDWQLQVDYIGSHTVHAPMGTPISPAVFTPGVWGAGGAGCSGVVLTGPAGKPAGAAGTPCSTTANQAQRFYLTTQNPLQGNQYSGGGPGSVLINNNGMANYNGMVTTIQHRLSSDFSLLANYTWSKCLNTADAQGDLAGTTVQNPNNPSMDYGPCGSDFRNVFNVVFIAKSHFQLDRVAAMFLNNWEIAPLLHIVSGAPFTVTAGQDNSFTDVGNDRPNLVPGVPIYLNQTLRSATGVSNRGYLNPAAFAQVTAGCPTPLSPTTCPGYGTYGNISKNSFRGPTAYQFDAQISRIFPIHESLAATFRLEAFNVLNHPNFNIPTGGTVGTLGGTTGGAGVLTSSTFGQVSTTSNQARVFQGSVKITF</sequence>
<dbReference type="SUPFAM" id="SSF56935">
    <property type="entry name" value="Porins"/>
    <property type="match status" value="1"/>
</dbReference>
<feature type="signal peptide" evidence="4">
    <location>
        <begin position="1"/>
        <end position="35"/>
    </location>
</feature>
<evidence type="ECO:0000313" key="6">
    <source>
        <dbReference type="EMBL" id="RSL17271.1"/>
    </source>
</evidence>
<comment type="caution">
    <text evidence="6">The sequence shown here is derived from an EMBL/GenBank/DDBJ whole genome shotgun (WGS) entry which is preliminary data.</text>
</comment>
<dbReference type="InterPro" id="IPR057601">
    <property type="entry name" value="Oar-like_b-barrel"/>
</dbReference>
<dbReference type="Pfam" id="PF13620">
    <property type="entry name" value="CarboxypepD_reg"/>
    <property type="match status" value="1"/>
</dbReference>
<evidence type="ECO:0000256" key="3">
    <source>
        <dbReference type="ARBA" id="ARBA00023237"/>
    </source>
</evidence>